<sequence>MSTLRRLLRLRFWLLTATVVATIAALATFAGIQATVAEVRARTAPAVLEVVAAQDALVKADNAVVTSFATGQVELIGPGERHQSELVIARQSLTQVAEHNAAGTEGSRALQVVEGLLADYANFVEQADAHYRQDDGRMLGTADLWYASRLMHQPENGILGRLGALAELQHTALRDQLSGGWLAVAVVPLWLLPALALLGLLGYAQFRLRRKFRRRWNFWLLGATGLLAGMIVTTSFAFGSASDARDAGGSVDTAVASWREGTAAGAAQGRPKLVELLRAHCGQDCGGVVAELAAGVPDGGAAPPASTGDPADDGGRIDDQLDSADVPAFAEYLIAGFGLVIAGLVVAGFHYRIEEYRFRS</sequence>
<feature type="transmembrane region" description="Helical" evidence="2">
    <location>
        <begin position="12"/>
        <end position="32"/>
    </location>
</feature>
<keyword evidence="4" id="KW-1185">Reference proteome</keyword>
<dbReference type="Proteomes" id="UP000741013">
    <property type="component" value="Unassembled WGS sequence"/>
</dbReference>
<dbReference type="EMBL" id="JAGGMS010000001">
    <property type="protein sequence ID" value="MBP2183003.1"/>
    <property type="molecule type" value="Genomic_DNA"/>
</dbReference>
<accession>A0ABS4PU96</accession>
<evidence type="ECO:0000313" key="4">
    <source>
        <dbReference type="Proteomes" id="UP000741013"/>
    </source>
</evidence>
<organism evidence="3 4">
    <name type="scientific">Amycolatopsis magusensis</name>
    <dbReference type="NCBI Taxonomy" id="882444"/>
    <lineage>
        <taxon>Bacteria</taxon>
        <taxon>Bacillati</taxon>
        <taxon>Actinomycetota</taxon>
        <taxon>Actinomycetes</taxon>
        <taxon>Pseudonocardiales</taxon>
        <taxon>Pseudonocardiaceae</taxon>
        <taxon>Amycolatopsis</taxon>
    </lineage>
</organism>
<gene>
    <name evidence="3" type="ORF">JOM49_004529</name>
</gene>
<feature type="region of interest" description="Disordered" evidence="1">
    <location>
        <begin position="299"/>
        <end position="318"/>
    </location>
</feature>
<protein>
    <recommendedName>
        <fullName evidence="5">Integral membrane protein</fullName>
    </recommendedName>
</protein>
<keyword evidence="2" id="KW-0472">Membrane</keyword>
<proteinExistence type="predicted"/>
<evidence type="ECO:0000313" key="3">
    <source>
        <dbReference type="EMBL" id="MBP2183003.1"/>
    </source>
</evidence>
<evidence type="ECO:0008006" key="5">
    <source>
        <dbReference type="Google" id="ProtNLM"/>
    </source>
</evidence>
<evidence type="ECO:0000256" key="2">
    <source>
        <dbReference type="SAM" id="Phobius"/>
    </source>
</evidence>
<comment type="caution">
    <text evidence="3">The sequence shown here is derived from an EMBL/GenBank/DDBJ whole genome shotgun (WGS) entry which is preliminary data.</text>
</comment>
<keyword evidence="2" id="KW-0812">Transmembrane</keyword>
<dbReference type="RefSeq" id="WP_209666221.1">
    <property type="nucleotide sequence ID" value="NZ_JAGGMS010000001.1"/>
</dbReference>
<reference evidence="3 4" key="1">
    <citation type="submission" date="2021-03" db="EMBL/GenBank/DDBJ databases">
        <title>Sequencing the genomes of 1000 actinobacteria strains.</title>
        <authorList>
            <person name="Klenk H.-P."/>
        </authorList>
    </citation>
    <scope>NUCLEOTIDE SEQUENCE [LARGE SCALE GENOMIC DNA]</scope>
    <source>
        <strain evidence="3 4">DSM 45510</strain>
    </source>
</reference>
<feature type="transmembrane region" description="Helical" evidence="2">
    <location>
        <begin position="181"/>
        <end position="204"/>
    </location>
</feature>
<keyword evidence="2" id="KW-1133">Transmembrane helix</keyword>
<feature type="transmembrane region" description="Helical" evidence="2">
    <location>
        <begin position="332"/>
        <end position="351"/>
    </location>
</feature>
<feature type="transmembrane region" description="Helical" evidence="2">
    <location>
        <begin position="216"/>
        <end position="238"/>
    </location>
</feature>
<name>A0ABS4PU96_9PSEU</name>
<evidence type="ECO:0000256" key="1">
    <source>
        <dbReference type="SAM" id="MobiDB-lite"/>
    </source>
</evidence>